<dbReference type="AlphaFoldDB" id="A0A7W7ZL59"/>
<organism evidence="1 2">
    <name type="scientific">Granulicella mallensis</name>
    <dbReference type="NCBI Taxonomy" id="940614"/>
    <lineage>
        <taxon>Bacteria</taxon>
        <taxon>Pseudomonadati</taxon>
        <taxon>Acidobacteriota</taxon>
        <taxon>Terriglobia</taxon>
        <taxon>Terriglobales</taxon>
        <taxon>Acidobacteriaceae</taxon>
        <taxon>Granulicella</taxon>
    </lineage>
</organism>
<evidence type="ECO:0000313" key="2">
    <source>
        <dbReference type="Proteomes" id="UP000584867"/>
    </source>
</evidence>
<dbReference type="Proteomes" id="UP000584867">
    <property type="component" value="Unassembled WGS sequence"/>
</dbReference>
<reference evidence="1 2" key="1">
    <citation type="submission" date="2020-08" db="EMBL/GenBank/DDBJ databases">
        <title>Genomic Encyclopedia of Type Strains, Phase IV (KMG-V): Genome sequencing to study the core and pangenomes of soil and plant-associated prokaryotes.</title>
        <authorList>
            <person name="Whitman W."/>
        </authorList>
    </citation>
    <scope>NUCLEOTIDE SEQUENCE [LARGE SCALE GENOMIC DNA]</scope>
    <source>
        <strain evidence="1 2">X5P3</strain>
    </source>
</reference>
<comment type="caution">
    <text evidence="1">The sequence shown here is derived from an EMBL/GenBank/DDBJ whole genome shotgun (WGS) entry which is preliminary data.</text>
</comment>
<dbReference type="EMBL" id="JACHIO010000001">
    <property type="protein sequence ID" value="MBB5061752.1"/>
    <property type="molecule type" value="Genomic_DNA"/>
</dbReference>
<name>A0A7W7ZL59_9BACT</name>
<proteinExistence type="predicted"/>
<gene>
    <name evidence="1" type="ORF">HDF15_000077</name>
</gene>
<accession>A0A7W7ZL59</accession>
<sequence>MRQPFVVDLSKVPTYAVVFGHYGGPFLFGSR</sequence>
<protein>
    <submittedName>
        <fullName evidence="1">Uncharacterized protein</fullName>
    </submittedName>
</protein>
<evidence type="ECO:0000313" key="1">
    <source>
        <dbReference type="EMBL" id="MBB5061752.1"/>
    </source>
</evidence>